<dbReference type="GeneID" id="134291066"/>
<protein>
    <recommendedName>
        <fullName evidence="1">Reverse transcriptase domain-containing protein</fullName>
    </recommendedName>
</protein>
<feature type="domain" description="Reverse transcriptase" evidence="1">
    <location>
        <begin position="3"/>
        <end position="137"/>
    </location>
</feature>
<sequence>MERMVNRRLMNHLERNEILNHRQYAFRKGKGTNYYLADLDEVITNAAQRGEHCEIVALDISKAYDRVWHRHIMESVIDCDLGTNMNQFINNFLQHRTARLHYLCVVGTYVPHYNNTAGSKSVGSTSPPGTVLSPSIAFDTLIRDDFKKEELYMSTLYW</sequence>
<evidence type="ECO:0000313" key="3">
    <source>
        <dbReference type="Proteomes" id="UP000069940"/>
    </source>
</evidence>
<organism evidence="2 3">
    <name type="scientific">Aedes albopictus</name>
    <name type="common">Asian tiger mosquito</name>
    <name type="synonym">Stegomyia albopicta</name>
    <dbReference type="NCBI Taxonomy" id="7160"/>
    <lineage>
        <taxon>Eukaryota</taxon>
        <taxon>Metazoa</taxon>
        <taxon>Ecdysozoa</taxon>
        <taxon>Arthropoda</taxon>
        <taxon>Hexapoda</taxon>
        <taxon>Insecta</taxon>
        <taxon>Pterygota</taxon>
        <taxon>Neoptera</taxon>
        <taxon>Endopterygota</taxon>
        <taxon>Diptera</taxon>
        <taxon>Nematocera</taxon>
        <taxon>Culicoidea</taxon>
        <taxon>Culicidae</taxon>
        <taxon>Culicinae</taxon>
        <taxon>Aedini</taxon>
        <taxon>Aedes</taxon>
        <taxon>Stegomyia</taxon>
    </lineage>
</organism>
<dbReference type="Pfam" id="PF00078">
    <property type="entry name" value="RVT_1"/>
    <property type="match status" value="1"/>
</dbReference>
<evidence type="ECO:0000313" key="2">
    <source>
        <dbReference type="EnsemblMetazoa" id="AALFPA23_019660.P28946"/>
    </source>
</evidence>
<dbReference type="PANTHER" id="PTHR19446">
    <property type="entry name" value="REVERSE TRANSCRIPTASES"/>
    <property type="match status" value="1"/>
</dbReference>
<dbReference type="InterPro" id="IPR000477">
    <property type="entry name" value="RT_dom"/>
</dbReference>
<name>A0ABM1ZLL9_AEDAL</name>
<evidence type="ECO:0000259" key="1">
    <source>
        <dbReference type="Pfam" id="PF00078"/>
    </source>
</evidence>
<proteinExistence type="predicted"/>
<reference evidence="3" key="1">
    <citation type="journal article" date="2015" name="Proc. Natl. Acad. Sci. U.S.A.">
        <title>Genome sequence of the Asian Tiger mosquito, Aedes albopictus, reveals insights into its biology, genetics, and evolution.</title>
        <authorList>
            <person name="Chen X.G."/>
            <person name="Jiang X."/>
            <person name="Gu J."/>
            <person name="Xu M."/>
            <person name="Wu Y."/>
            <person name="Deng Y."/>
            <person name="Zhang C."/>
            <person name="Bonizzoni M."/>
            <person name="Dermauw W."/>
            <person name="Vontas J."/>
            <person name="Armbruster P."/>
            <person name="Huang X."/>
            <person name="Yang Y."/>
            <person name="Zhang H."/>
            <person name="He W."/>
            <person name="Peng H."/>
            <person name="Liu Y."/>
            <person name="Wu K."/>
            <person name="Chen J."/>
            <person name="Lirakis M."/>
            <person name="Topalis P."/>
            <person name="Van Leeuwen T."/>
            <person name="Hall A.B."/>
            <person name="Jiang X."/>
            <person name="Thorpe C."/>
            <person name="Mueller R.L."/>
            <person name="Sun C."/>
            <person name="Waterhouse R.M."/>
            <person name="Yan G."/>
            <person name="Tu Z.J."/>
            <person name="Fang X."/>
            <person name="James A.A."/>
        </authorList>
    </citation>
    <scope>NUCLEOTIDE SEQUENCE [LARGE SCALE GENOMIC DNA]</scope>
    <source>
        <strain evidence="3">Foshan</strain>
    </source>
</reference>
<dbReference type="Proteomes" id="UP000069940">
    <property type="component" value="Unassembled WGS sequence"/>
</dbReference>
<dbReference type="RefSeq" id="XP_062714332.1">
    <property type="nucleotide sequence ID" value="XM_062858348.1"/>
</dbReference>
<reference evidence="2" key="2">
    <citation type="submission" date="2025-05" db="UniProtKB">
        <authorList>
            <consortium name="EnsemblMetazoa"/>
        </authorList>
    </citation>
    <scope>IDENTIFICATION</scope>
    <source>
        <strain evidence="2">Foshan</strain>
    </source>
</reference>
<dbReference type="EnsemblMetazoa" id="AALFPA23_019660.R28946">
    <property type="protein sequence ID" value="AALFPA23_019660.P28946"/>
    <property type="gene ID" value="AALFPA23_019660"/>
</dbReference>
<keyword evidence="3" id="KW-1185">Reference proteome</keyword>
<accession>A0ABM1ZLL9</accession>